<reference evidence="1" key="1">
    <citation type="submission" date="2022-12" db="EMBL/GenBank/DDBJ databases">
        <title>Paraconexibacter alkalitolerans sp. nov. and Baekduia alba sp. nov., isolated from soil and emended description of the genera Paraconexibacter (Chun et al., 2020) and Baekduia (An et al., 2020).</title>
        <authorList>
            <person name="Vieira S."/>
            <person name="Huber K.J."/>
            <person name="Geppert A."/>
            <person name="Wolf J."/>
            <person name="Neumann-Schaal M."/>
            <person name="Muesken M."/>
            <person name="Overmann J."/>
        </authorList>
    </citation>
    <scope>NUCLEOTIDE SEQUENCE</scope>
    <source>
        <strain evidence="1">AEG42_29</strain>
    </source>
</reference>
<dbReference type="GO" id="GO:0006601">
    <property type="term" value="P:creatine biosynthetic process"/>
    <property type="evidence" value="ECO:0007669"/>
    <property type="project" value="TreeGrafter"/>
</dbReference>
<dbReference type="PANTHER" id="PTHR32379:SF1">
    <property type="entry name" value="GUANIDINOACETATE N-METHYLTRANSFERASE"/>
    <property type="match status" value="1"/>
</dbReference>
<gene>
    <name evidence="1" type="ORF">DSM112329_00198</name>
</gene>
<dbReference type="GO" id="GO:0030731">
    <property type="term" value="F:guanidinoacetate N-methyltransferase activity"/>
    <property type="evidence" value="ECO:0007669"/>
    <property type="project" value="TreeGrafter"/>
</dbReference>
<dbReference type="InterPro" id="IPR051038">
    <property type="entry name" value="RMT2/GAMT_Mtase"/>
</dbReference>
<dbReference type="PANTHER" id="PTHR32379">
    <property type="entry name" value="GUANIDINOACETATE N-METHYLTRANSFERASE"/>
    <property type="match status" value="1"/>
</dbReference>
<name>A0AAU7AP47_9ACTN</name>
<dbReference type="AlphaFoldDB" id="A0AAU7AP47"/>
<dbReference type="SUPFAM" id="SSF53335">
    <property type="entry name" value="S-adenosyl-L-methionine-dependent methyltransferases"/>
    <property type="match status" value="1"/>
</dbReference>
<evidence type="ECO:0000313" key="1">
    <source>
        <dbReference type="EMBL" id="XAY03384.1"/>
    </source>
</evidence>
<sequence>MTTPSIRRPDWLQSPAERGVDDLRIAGRSVMERWEQPYMDELAAIVTANAGDILEVGYGMGISTSAVQAAEPASHTILECHPDVARRCVDDHGDAMRTGRLRLLTGFWQDTAPLLREGLFDGILFDTYPLDEAEWDGPHLLFFEEARRLLKPGGVLTYYSDEPHEIEGAHRGALLAAGFRDEDIEWDVVRVEPPPACEYWDHQTIVAPRVRKSR</sequence>
<accession>A0AAU7AP47</accession>
<proteinExistence type="predicted"/>
<dbReference type="EMBL" id="CP114014">
    <property type="protein sequence ID" value="XAY03384.1"/>
    <property type="molecule type" value="Genomic_DNA"/>
</dbReference>
<dbReference type="RefSeq" id="WP_354699940.1">
    <property type="nucleotide sequence ID" value="NZ_CP114014.1"/>
</dbReference>
<evidence type="ECO:0008006" key="2">
    <source>
        <dbReference type="Google" id="ProtNLM"/>
    </source>
</evidence>
<dbReference type="GO" id="GO:0005737">
    <property type="term" value="C:cytoplasm"/>
    <property type="evidence" value="ECO:0007669"/>
    <property type="project" value="TreeGrafter"/>
</dbReference>
<organism evidence="1">
    <name type="scientific">Paraconexibacter sp. AEG42_29</name>
    <dbReference type="NCBI Taxonomy" id="2997339"/>
    <lineage>
        <taxon>Bacteria</taxon>
        <taxon>Bacillati</taxon>
        <taxon>Actinomycetota</taxon>
        <taxon>Thermoleophilia</taxon>
        <taxon>Solirubrobacterales</taxon>
        <taxon>Paraconexibacteraceae</taxon>
        <taxon>Paraconexibacter</taxon>
    </lineage>
</organism>
<dbReference type="CDD" id="cd02440">
    <property type="entry name" value="AdoMet_MTases"/>
    <property type="match status" value="1"/>
</dbReference>
<protein>
    <recommendedName>
        <fullName evidence="2">Class I SAM-dependent methyltransferase</fullName>
    </recommendedName>
</protein>
<dbReference type="Gene3D" id="3.40.50.150">
    <property type="entry name" value="Vaccinia Virus protein VP39"/>
    <property type="match status" value="1"/>
</dbReference>
<dbReference type="KEGG" id="parq:DSM112329_00198"/>
<dbReference type="InterPro" id="IPR029063">
    <property type="entry name" value="SAM-dependent_MTases_sf"/>
</dbReference>